<organism evidence="2 3">
    <name type="scientific">Solemya pervernicosa gill symbiont</name>
    <dbReference type="NCBI Taxonomy" id="642797"/>
    <lineage>
        <taxon>Bacteria</taxon>
        <taxon>Pseudomonadati</taxon>
        <taxon>Pseudomonadota</taxon>
        <taxon>Gammaproteobacteria</taxon>
        <taxon>sulfur-oxidizing symbionts</taxon>
    </lineage>
</organism>
<dbReference type="Pfam" id="PF00990">
    <property type="entry name" value="GGDEF"/>
    <property type="match status" value="1"/>
</dbReference>
<comment type="caution">
    <text evidence="2">The sequence shown here is derived from an EMBL/GenBank/DDBJ whole genome shotgun (WGS) entry which is preliminary data.</text>
</comment>
<dbReference type="Gene3D" id="3.30.70.270">
    <property type="match status" value="1"/>
</dbReference>
<dbReference type="SUPFAM" id="SSF55073">
    <property type="entry name" value="Nucleotide cyclase"/>
    <property type="match status" value="1"/>
</dbReference>
<dbReference type="EMBL" id="MPRL01000076">
    <property type="protein sequence ID" value="OOZ38673.1"/>
    <property type="molecule type" value="Genomic_DNA"/>
</dbReference>
<evidence type="ECO:0000313" key="2">
    <source>
        <dbReference type="EMBL" id="OOZ38673.1"/>
    </source>
</evidence>
<dbReference type="PANTHER" id="PTHR46663:SF2">
    <property type="entry name" value="GGDEF DOMAIN-CONTAINING PROTEIN"/>
    <property type="match status" value="1"/>
</dbReference>
<dbReference type="OrthoDB" id="9812260at2"/>
<sequence length="105" mass="11544">MTDELRFADSVARFGGDEFVVSLSNIRDREAASLVAQKLINRLRQPYQLQGNEIEIGISVGICIYPDNGDSIDSLIHSADSAMYQAKQSCGNSSRVFEKVSSDKV</sequence>
<keyword evidence="3" id="KW-1185">Reference proteome</keyword>
<gene>
    <name evidence="2" type="ORF">BOW53_14600</name>
</gene>
<name>A0A1T2L0N9_9GAMM</name>
<reference evidence="2 3" key="1">
    <citation type="submission" date="2016-11" db="EMBL/GenBank/DDBJ databases">
        <title>Mixed transmission modes and dynamic genome evolution in an obligate animal-bacterial symbiosis.</title>
        <authorList>
            <person name="Russell S.L."/>
            <person name="Corbett-Detig R.B."/>
            <person name="Cavanaugh C.M."/>
        </authorList>
    </citation>
    <scope>NUCLEOTIDE SEQUENCE [LARGE SCALE GENOMIC DNA]</scope>
    <source>
        <strain evidence="2">Sveles-Q1</strain>
    </source>
</reference>
<dbReference type="NCBIfam" id="TIGR00254">
    <property type="entry name" value="GGDEF"/>
    <property type="match status" value="1"/>
</dbReference>
<dbReference type="PROSITE" id="PS50887">
    <property type="entry name" value="GGDEF"/>
    <property type="match status" value="1"/>
</dbReference>
<dbReference type="Proteomes" id="UP000191110">
    <property type="component" value="Unassembled WGS sequence"/>
</dbReference>
<dbReference type="InterPro" id="IPR000160">
    <property type="entry name" value="GGDEF_dom"/>
</dbReference>
<feature type="domain" description="GGDEF" evidence="1">
    <location>
        <begin position="1"/>
        <end position="99"/>
    </location>
</feature>
<dbReference type="SMART" id="SM00267">
    <property type="entry name" value="GGDEF"/>
    <property type="match status" value="1"/>
</dbReference>
<evidence type="ECO:0000313" key="3">
    <source>
        <dbReference type="Proteomes" id="UP000191110"/>
    </source>
</evidence>
<dbReference type="InterPro" id="IPR043128">
    <property type="entry name" value="Rev_trsase/Diguanyl_cyclase"/>
</dbReference>
<proteinExistence type="predicted"/>
<evidence type="ECO:0000259" key="1">
    <source>
        <dbReference type="PROSITE" id="PS50887"/>
    </source>
</evidence>
<accession>A0A1T2L0N9</accession>
<dbReference type="InterPro" id="IPR052163">
    <property type="entry name" value="DGC-Regulatory_Protein"/>
</dbReference>
<dbReference type="CDD" id="cd01949">
    <property type="entry name" value="GGDEF"/>
    <property type="match status" value="1"/>
</dbReference>
<protein>
    <recommendedName>
        <fullName evidence="1">GGDEF domain-containing protein</fullName>
    </recommendedName>
</protein>
<dbReference type="InterPro" id="IPR029787">
    <property type="entry name" value="Nucleotide_cyclase"/>
</dbReference>
<dbReference type="AlphaFoldDB" id="A0A1T2L0N9"/>
<dbReference type="PANTHER" id="PTHR46663">
    <property type="entry name" value="DIGUANYLATE CYCLASE DGCT-RELATED"/>
    <property type="match status" value="1"/>
</dbReference>